<dbReference type="AlphaFoldDB" id="A0A2A4TAN4"/>
<dbReference type="PANTHER" id="PTHR44936:SF10">
    <property type="entry name" value="SENSOR PROTEIN RSTB"/>
    <property type="match status" value="1"/>
</dbReference>
<evidence type="ECO:0000256" key="10">
    <source>
        <dbReference type="SAM" id="Phobius"/>
    </source>
</evidence>
<evidence type="ECO:0000256" key="9">
    <source>
        <dbReference type="ARBA" id="ARBA00022840"/>
    </source>
</evidence>
<proteinExistence type="predicted"/>
<evidence type="ECO:0000256" key="8">
    <source>
        <dbReference type="ARBA" id="ARBA00022777"/>
    </source>
</evidence>
<reference evidence="14" key="1">
    <citation type="submission" date="2017-08" db="EMBL/GenBank/DDBJ databases">
        <title>A dynamic microbial community with high functional redundancy inhabits the cold, oxic subseafloor aquifer.</title>
        <authorList>
            <person name="Tully B.J."/>
            <person name="Wheat C.G."/>
            <person name="Glazer B.T."/>
            <person name="Huber J.A."/>
        </authorList>
    </citation>
    <scope>NUCLEOTIDE SEQUENCE [LARGE SCALE GENOMIC DNA]</scope>
</reference>
<dbReference type="GO" id="GO:0005886">
    <property type="term" value="C:plasma membrane"/>
    <property type="evidence" value="ECO:0007669"/>
    <property type="project" value="UniProtKB-SubCell"/>
</dbReference>
<evidence type="ECO:0000256" key="6">
    <source>
        <dbReference type="ARBA" id="ARBA00022679"/>
    </source>
</evidence>
<dbReference type="Pfam" id="PF00512">
    <property type="entry name" value="HisKA"/>
    <property type="match status" value="1"/>
</dbReference>
<dbReference type="CDD" id="cd00075">
    <property type="entry name" value="HATPase"/>
    <property type="match status" value="1"/>
</dbReference>
<keyword evidence="10" id="KW-1133">Transmembrane helix</keyword>
<dbReference type="PROSITE" id="PS50109">
    <property type="entry name" value="HIS_KIN"/>
    <property type="match status" value="1"/>
</dbReference>
<dbReference type="InterPro" id="IPR036097">
    <property type="entry name" value="HisK_dim/P_sf"/>
</dbReference>
<evidence type="ECO:0000259" key="11">
    <source>
        <dbReference type="PROSITE" id="PS50109"/>
    </source>
</evidence>
<dbReference type="SMART" id="SM00304">
    <property type="entry name" value="HAMP"/>
    <property type="match status" value="1"/>
</dbReference>
<keyword evidence="10" id="KW-0812">Transmembrane</keyword>
<dbReference type="PANTHER" id="PTHR44936">
    <property type="entry name" value="SENSOR PROTEIN CREC"/>
    <property type="match status" value="1"/>
</dbReference>
<dbReference type="Proteomes" id="UP000218113">
    <property type="component" value="Unassembled WGS sequence"/>
</dbReference>
<feature type="domain" description="Histidine kinase" evidence="11">
    <location>
        <begin position="239"/>
        <end position="445"/>
    </location>
</feature>
<dbReference type="InterPro" id="IPR036890">
    <property type="entry name" value="HATPase_C_sf"/>
</dbReference>
<evidence type="ECO:0000313" key="13">
    <source>
        <dbReference type="EMBL" id="PCI30434.1"/>
    </source>
</evidence>
<keyword evidence="9" id="KW-0067">ATP-binding</keyword>
<feature type="domain" description="HAMP" evidence="12">
    <location>
        <begin position="179"/>
        <end position="231"/>
    </location>
</feature>
<dbReference type="CDD" id="cd00082">
    <property type="entry name" value="HisKA"/>
    <property type="match status" value="1"/>
</dbReference>
<dbReference type="Gene3D" id="3.30.565.10">
    <property type="entry name" value="Histidine kinase-like ATPase, C-terminal domain"/>
    <property type="match status" value="1"/>
</dbReference>
<evidence type="ECO:0000256" key="4">
    <source>
        <dbReference type="ARBA" id="ARBA00022475"/>
    </source>
</evidence>
<evidence type="ECO:0000313" key="14">
    <source>
        <dbReference type="Proteomes" id="UP000218113"/>
    </source>
</evidence>
<dbReference type="FunFam" id="3.30.565.10:FF:000006">
    <property type="entry name" value="Sensor histidine kinase WalK"/>
    <property type="match status" value="1"/>
</dbReference>
<protein>
    <recommendedName>
        <fullName evidence="3">histidine kinase</fullName>
        <ecNumber evidence="3">2.7.13.3</ecNumber>
    </recommendedName>
</protein>
<dbReference type="SUPFAM" id="SSF55874">
    <property type="entry name" value="ATPase domain of HSP90 chaperone/DNA topoisomerase II/histidine kinase"/>
    <property type="match status" value="1"/>
</dbReference>
<dbReference type="EMBL" id="NVSR01000005">
    <property type="protein sequence ID" value="PCI30434.1"/>
    <property type="molecule type" value="Genomic_DNA"/>
</dbReference>
<comment type="caution">
    <text evidence="13">The sequence shown here is derived from an EMBL/GenBank/DDBJ whole genome shotgun (WGS) entry which is preliminary data.</text>
</comment>
<dbReference type="InterPro" id="IPR004358">
    <property type="entry name" value="Sig_transdc_His_kin-like_C"/>
</dbReference>
<dbReference type="EC" id="2.7.13.3" evidence="3"/>
<keyword evidence="4" id="KW-1003">Cell membrane</keyword>
<keyword evidence="7" id="KW-0547">Nucleotide-binding</keyword>
<evidence type="ECO:0000256" key="1">
    <source>
        <dbReference type="ARBA" id="ARBA00000085"/>
    </source>
</evidence>
<dbReference type="Gene3D" id="1.10.8.500">
    <property type="entry name" value="HAMP domain in histidine kinase"/>
    <property type="match status" value="1"/>
</dbReference>
<dbReference type="SUPFAM" id="SSF158472">
    <property type="entry name" value="HAMP domain-like"/>
    <property type="match status" value="1"/>
</dbReference>
<sequence length="450" mass="51770">MIQWFRNRSIFLKVFIVILLSALFVNLVVGAIFSWLFRPPKTNYHQILQGFTTYLVEDLLQNPTQQKGEILSQNLGIQIRFENNKIAWSTSAIIPPLKILKKAPNFFRSHSKRERTLPSFQKELNIRKYQNRIFLILPHGENTIIITPQFSFPRTLNWWLLIILLIVSLIFLLSYLALRRMFFPIQQLTEGVKQVGQGKFELVLPSKNMDELGKLTQAFNNMTRKVRELLQSKEQLLLDVSHELRSPLTRMKVALEFLPESKSKKNIAEDLNIMQQMLTELLESARLDSQYGGLQLQEENLTPLIRQCLKKYEGRTPGIKVSLPNSPLLLCLDASRIQIVFNNLLENALKYSSNSSQPVEFQVEKMETKLQISIQDFGVGIPQKHQPFVFDPFYRVDKSRSKKTGGYGLGLSLCRKIIHAHQGSIDLDGSVREGTKVVIQLPLLESLHSS</sequence>
<evidence type="ECO:0000256" key="2">
    <source>
        <dbReference type="ARBA" id="ARBA00004651"/>
    </source>
</evidence>
<comment type="subcellular location">
    <subcellularLocation>
        <location evidence="2">Cell membrane</location>
        <topology evidence="2">Multi-pass membrane protein</topology>
    </subcellularLocation>
</comment>
<dbReference type="PROSITE" id="PS50885">
    <property type="entry name" value="HAMP"/>
    <property type="match status" value="1"/>
</dbReference>
<dbReference type="GO" id="GO:0000155">
    <property type="term" value="F:phosphorelay sensor kinase activity"/>
    <property type="evidence" value="ECO:0007669"/>
    <property type="project" value="InterPro"/>
</dbReference>
<dbReference type="SUPFAM" id="SSF47384">
    <property type="entry name" value="Homodimeric domain of signal transducing histidine kinase"/>
    <property type="match status" value="1"/>
</dbReference>
<name>A0A2A4TAN4_9DELT</name>
<dbReference type="GO" id="GO:0005524">
    <property type="term" value="F:ATP binding"/>
    <property type="evidence" value="ECO:0007669"/>
    <property type="project" value="UniProtKB-KW"/>
</dbReference>
<gene>
    <name evidence="13" type="ORF">COB67_01950</name>
</gene>
<dbReference type="Gene3D" id="1.10.287.130">
    <property type="match status" value="1"/>
</dbReference>
<organism evidence="13 14">
    <name type="scientific">SAR324 cluster bacterium</name>
    <dbReference type="NCBI Taxonomy" id="2024889"/>
    <lineage>
        <taxon>Bacteria</taxon>
        <taxon>Deltaproteobacteria</taxon>
        <taxon>SAR324 cluster</taxon>
    </lineage>
</organism>
<dbReference type="SMART" id="SM00387">
    <property type="entry name" value="HATPase_c"/>
    <property type="match status" value="1"/>
</dbReference>
<evidence type="ECO:0000259" key="12">
    <source>
        <dbReference type="PROSITE" id="PS50885"/>
    </source>
</evidence>
<keyword evidence="5" id="KW-0597">Phosphoprotein</keyword>
<keyword evidence="8" id="KW-0418">Kinase</keyword>
<dbReference type="InterPro" id="IPR003661">
    <property type="entry name" value="HisK_dim/P_dom"/>
</dbReference>
<dbReference type="InterPro" id="IPR003594">
    <property type="entry name" value="HATPase_dom"/>
</dbReference>
<dbReference type="InterPro" id="IPR003660">
    <property type="entry name" value="HAMP_dom"/>
</dbReference>
<evidence type="ECO:0000256" key="5">
    <source>
        <dbReference type="ARBA" id="ARBA00022553"/>
    </source>
</evidence>
<dbReference type="Pfam" id="PF00672">
    <property type="entry name" value="HAMP"/>
    <property type="match status" value="1"/>
</dbReference>
<evidence type="ECO:0000256" key="3">
    <source>
        <dbReference type="ARBA" id="ARBA00012438"/>
    </source>
</evidence>
<dbReference type="SMART" id="SM00388">
    <property type="entry name" value="HisKA"/>
    <property type="match status" value="1"/>
</dbReference>
<accession>A0A2A4TAN4</accession>
<dbReference type="PRINTS" id="PR00344">
    <property type="entry name" value="BCTRLSENSOR"/>
</dbReference>
<feature type="transmembrane region" description="Helical" evidence="10">
    <location>
        <begin position="12"/>
        <end position="37"/>
    </location>
</feature>
<dbReference type="CDD" id="cd06225">
    <property type="entry name" value="HAMP"/>
    <property type="match status" value="1"/>
</dbReference>
<dbReference type="Pfam" id="PF02518">
    <property type="entry name" value="HATPase_c"/>
    <property type="match status" value="1"/>
</dbReference>
<comment type="catalytic activity">
    <reaction evidence="1">
        <text>ATP + protein L-histidine = ADP + protein N-phospho-L-histidine.</text>
        <dbReference type="EC" id="2.7.13.3"/>
    </reaction>
</comment>
<keyword evidence="10" id="KW-0472">Membrane</keyword>
<dbReference type="InterPro" id="IPR005467">
    <property type="entry name" value="His_kinase_dom"/>
</dbReference>
<feature type="transmembrane region" description="Helical" evidence="10">
    <location>
        <begin position="158"/>
        <end position="178"/>
    </location>
</feature>
<dbReference type="InterPro" id="IPR050980">
    <property type="entry name" value="2C_sensor_his_kinase"/>
</dbReference>
<keyword evidence="6" id="KW-0808">Transferase</keyword>
<evidence type="ECO:0000256" key="7">
    <source>
        <dbReference type="ARBA" id="ARBA00022741"/>
    </source>
</evidence>